<evidence type="ECO:0008006" key="3">
    <source>
        <dbReference type="Google" id="ProtNLM"/>
    </source>
</evidence>
<organism evidence="1 2">
    <name type="scientific">Micromonospora globbae</name>
    <dbReference type="NCBI Taxonomy" id="1894969"/>
    <lineage>
        <taxon>Bacteria</taxon>
        <taxon>Bacillati</taxon>
        <taxon>Actinomycetota</taxon>
        <taxon>Actinomycetes</taxon>
        <taxon>Micromonosporales</taxon>
        <taxon>Micromonosporaceae</taxon>
        <taxon>Micromonospora</taxon>
    </lineage>
</organism>
<accession>A0A420F0M9</accession>
<name>A0A420F0M9_9ACTN</name>
<protein>
    <recommendedName>
        <fullName evidence="3">RiboL-PSP-HEPN domain-containing protein</fullName>
    </recommendedName>
</protein>
<sequence>MVECVTMATTPSSYRPLGPADRDNFAQLCQHTREGFEDALDLVLIHNEREVRGRQPRASLNPLIVLLSVAAWERFVIDLKAIARGHFEAAGVYDETRQNDRGARFATAVRVLGPMSAGRLPEAWSVRTFEAWSGKTPTNPYTLTGKETARLEAEVESWRALRNKVAHWCLPQDGATANWRSDAATHTIQSGQARIALSLFLQLVDQAIVALAEAADFVDVDKLRLPASWFSAEPPPGLRGVANPGVLWDGEPLTW</sequence>
<dbReference type="Proteomes" id="UP000285744">
    <property type="component" value="Unassembled WGS sequence"/>
</dbReference>
<dbReference type="EMBL" id="RAQQ01000010">
    <property type="protein sequence ID" value="RKF26519.1"/>
    <property type="molecule type" value="Genomic_DNA"/>
</dbReference>
<reference evidence="1 2" key="1">
    <citation type="journal article" date="2018" name="Int. J. Syst. Evol. Microbiol.">
        <title>Micromonospora globbae sp. nov., an endophytic actinomycete isolated from roots of Globba winitii C. H. Wright.</title>
        <authorList>
            <person name="Kuncharoen N."/>
            <person name="Pittayakhajonwut P."/>
            <person name="Tanasupawat S."/>
        </authorList>
    </citation>
    <scope>NUCLEOTIDE SEQUENCE [LARGE SCALE GENOMIC DNA]</scope>
    <source>
        <strain evidence="1 2">WPS1-2</strain>
    </source>
</reference>
<comment type="caution">
    <text evidence="1">The sequence shown here is derived from an EMBL/GenBank/DDBJ whole genome shotgun (WGS) entry which is preliminary data.</text>
</comment>
<evidence type="ECO:0000313" key="2">
    <source>
        <dbReference type="Proteomes" id="UP000285744"/>
    </source>
</evidence>
<dbReference type="AlphaFoldDB" id="A0A420F0M9"/>
<evidence type="ECO:0000313" key="1">
    <source>
        <dbReference type="EMBL" id="RKF26519.1"/>
    </source>
</evidence>
<proteinExistence type="predicted"/>
<gene>
    <name evidence="1" type="ORF">D7I43_16140</name>
</gene>